<keyword evidence="3" id="KW-1185">Reference proteome</keyword>
<evidence type="ECO:0000256" key="1">
    <source>
        <dbReference type="SAM" id="Phobius"/>
    </source>
</evidence>
<dbReference type="AlphaFoldDB" id="A0AAX4HZJ0"/>
<dbReference type="KEGG" id="cdet:87937773"/>
<keyword evidence="1" id="KW-1133">Transmembrane helix</keyword>
<dbReference type="GeneID" id="87937773"/>
<protein>
    <submittedName>
        <fullName evidence="2">Uncharacterized protein</fullName>
    </submittedName>
</protein>
<keyword evidence="1" id="KW-0812">Transmembrane</keyword>
<evidence type="ECO:0000313" key="3">
    <source>
        <dbReference type="Proteomes" id="UP001322277"/>
    </source>
</evidence>
<dbReference type="EMBL" id="CP137305">
    <property type="protein sequence ID" value="WQF76256.1"/>
    <property type="molecule type" value="Genomic_DNA"/>
</dbReference>
<organism evidence="2 3">
    <name type="scientific">Colletotrichum destructivum</name>
    <dbReference type="NCBI Taxonomy" id="34406"/>
    <lineage>
        <taxon>Eukaryota</taxon>
        <taxon>Fungi</taxon>
        <taxon>Dikarya</taxon>
        <taxon>Ascomycota</taxon>
        <taxon>Pezizomycotina</taxon>
        <taxon>Sordariomycetes</taxon>
        <taxon>Hypocreomycetidae</taxon>
        <taxon>Glomerellales</taxon>
        <taxon>Glomerellaceae</taxon>
        <taxon>Colletotrichum</taxon>
        <taxon>Colletotrichum destructivum species complex</taxon>
    </lineage>
</organism>
<reference evidence="3" key="1">
    <citation type="journal article" date="2023" name="bioRxiv">
        <title>Complete genome of the Medicago anthracnose fungus, Colletotrichum destructivum, reveals a mini-chromosome-like region within a core chromosome.</title>
        <authorList>
            <person name="Lapalu N."/>
            <person name="Simon A."/>
            <person name="Lu A."/>
            <person name="Plaumann P.-L."/>
            <person name="Amselem J."/>
            <person name="Pigne S."/>
            <person name="Auger A."/>
            <person name="Koch C."/>
            <person name="Dallery J.-F."/>
            <person name="O'Connell R.J."/>
        </authorList>
    </citation>
    <scope>NUCLEOTIDE SEQUENCE [LARGE SCALE GENOMIC DNA]</scope>
    <source>
        <strain evidence="3">CBS 520.97</strain>
    </source>
</reference>
<proteinExistence type="predicted"/>
<evidence type="ECO:0000313" key="2">
    <source>
        <dbReference type="EMBL" id="WQF76256.1"/>
    </source>
</evidence>
<name>A0AAX4HZJ0_9PEZI</name>
<gene>
    <name evidence="2" type="ORF">CDEST_01270</name>
</gene>
<feature type="transmembrane region" description="Helical" evidence="1">
    <location>
        <begin position="14"/>
        <end position="31"/>
    </location>
</feature>
<sequence length="114" mass="12886">MLTEAKVSRQAPDWLFYLCLCVTLYTGFRLARGITLSLLSMALKKGAMDVPQTRAIRRDLKLRGKHHLIPDSVPVFWVVDLDLAMTDPSAAPAENRVQRFQELQPCKTSDTDEP</sequence>
<keyword evidence="1" id="KW-0472">Membrane</keyword>
<dbReference type="Proteomes" id="UP001322277">
    <property type="component" value="Chromosome 1"/>
</dbReference>
<dbReference type="RefSeq" id="XP_062773480.1">
    <property type="nucleotide sequence ID" value="XM_062917429.1"/>
</dbReference>
<accession>A0AAX4HZJ0</accession>